<dbReference type="SUPFAM" id="SSF46689">
    <property type="entry name" value="Homeodomain-like"/>
    <property type="match status" value="2"/>
</dbReference>
<dbReference type="OrthoDB" id="9793400at2"/>
<comment type="caution">
    <text evidence="6">The sequence shown here is derived from an EMBL/GenBank/DDBJ whole genome shotgun (WGS) entry which is preliminary data.</text>
</comment>
<dbReference type="GO" id="GO:0003700">
    <property type="term" value="F:DNA-binding transcription factor activity"/>
    <property type="evidence" value="ECO:0007669"/>
    <property type="project" value="InterPro"/>
</dbReference>
<dbReference type="PROSITE" id="PS01124">
    <property type="entry name" value="HTH_ARAC_FAMILY_2"/>
    <property type="match status" value="1"/>
</dbReference>
<keyword evidence="1" id="KW-0805">Transcription regulation</keyword>
<dbReference type="Gene3D" id="1.10.10.60">
    <property type="entry name" value="Homeodomain-like"/>
    <property type="match status" value="1"/>
</dbReference>
<evidence type="ECO:0000313" key="6">
    <source>
        <dbReference type="EMBL" id="RWR27098.1"/>
    </source>
</evidence>
<dbReference type="Pfam" id="PF12833">
    <property type="entry name" value="HTH_18"/>
    <property type="match status" value="1"/>
</dbReference>
<sequence>MPSSPRRCSCMMPNGSRRGAGKSLGRGSARLRQVVNLMVGAIETPLPLGEIAGRAGISLSSLERLFQSELGMAPGPYYQMLRLSQVRELAASTGFDLRDIALRCGYSDAAALSKAFRRVYGHPIRKSRGLLPRRSGAAQGL</sequence>
<name>A0A443K2V8_9RHOB</name>
<evidence type="ECO:0000313" key="7">
    <source>
        <dbReference type="Proteomes" id="UP000285295"/>
    </source>
</evidence>
<feature type="domain" description="HTH araC/xylS-type" evidence="5">
    <location>
        <begin position="32"/>
        <end position="130"/>
    </location>
</feature>
<feature type="region of interest" description="Disordered" evidence="4">
    <location>
        <begin position="1"/>
        <end position="26"/>
    </location>
</feature>
<evidence type="ECO:0000259" key="5">
    <source>
        <dbReference type="PROSITE" id="PS01124"/>
    </source>
</evidence>
<dbReference type="EMBL" id="SAUX01000024">
    <property type="protein sequence ID" value="RWR27098.1"/>
    <property type="molecule type" value="Genomic_DNA"/>
</dbReference>
<evidence type="ECO:0000256" key="4">
    <source>
        <dbReference type="SAM" id="MobiDB-lite"/>
    </source>
</evidence>
<dbReference type="GO" id="GO:0043565">
    <property type="term" value="F:sequence-specific DNA binding"/>
    <property type="evidence" value="ECO:0007669"/>
    <property type="project" value="InterPro"/>
</dbReference>
<dbReference type="SMART" id="SM00342">
    <property type="entry name" value="HTH_ARAC"/>
    <property type="match status" value="1"/>
</dbReference>
<dbReference type="InterPro" id="IPR009057">
    <property type="entry name" value="Homeodomain-like_sf"/>
</dbReference>
<keyword evidence="2" id="KW-0238">DNA-binding</keyword>
<accession>A0A443K2V8</accession>
<dbReference type="InterPro" id="IPR018060">
    <property type="entry name" value="HTH_AraC"/>
</dbReference>
<dbReference type="AlphaFoldDB" id="A0A443K2V8"/>
<dbReference type="InterPro" id="IPR050204">
    <property type="entry name" value="AraC_XylS_family_regulators"/>
</dbReference>
<reference evidence="6 7" key="1">
    <citation type="submission" date="2019-01" db="EMBL/GenBank/DDBJ databases">
        <title>Sinorhodobacter populi sp. nov. isolated from the symptomatic bark tissue of Populus euramericana canker.</title>
        <authorList>
            <person name="Xu G."/>
        </authorList>
    </citation>
    <scope>NUCLEOTIDE SEQUENCE [LARGE SCALE GENOMIC DNA]</scope>
    <source>
        <strain evidence="6 7">D19-10-3-21</strain>
    </source>
</reference>
<organism evidence="6 7">
    <name type="scientific">Paenirhodobacter populi</name>
    <dbReference type="NCBI Taxonomy" id="2306993"/>
    <lineage>
        <taxon>Bacteria</taxon>
        <taxon>Pseudomonadati</taxon>
        <taxon>Pseudomonadota</taxon>
        <taxon>Alphaproteobacteria</taxon>
        <taxon>Rhodobacterales</taxon>
        <taxon>Rhodobacter group</taxon>
        <taxon>Paenirhodobacter</taxon>
    </lineage>
</organism>
<protein>
    <submittedName>
        <fullName evidence="6">Helix-turn-helix domain-containing protein</fullName>
    </submittedName>
</protein>
<proteinExistence type="predicted"/>
<dbReference type="Proteomes" id="UP000285295">
    <property type="component" value="Unassembled WGS sequence"/>
</dbReference>
<evidence type="ECO:0000256" key="2">
    <source>
        <dbReference type="ARBA" id="ARBA00023125"/>
    </source>
</evidence>
<reference evidence="6 7" key="2">
    <citation type="submission" date="2019-01" db="EMBL/GenBank/DDBJ databases">
        <authorList>
            <person name="Li Y."/>
        </authorList>
    </citation>
    <scope>NUCLEOTIDE SEQUENCE [LARGE SCALE GENOMIC DNA]</scope>
    <source>
        <strain evidence="6 7">D19-10-3-21</strain>
    </source>
</reference>
<keyword evidence="3" id="KW-0804">Transcription</keyword>
<gene>
    <name evidence="6" type="ORF">D2T31_17610</name>
</gene>
<dbReference type="PANTHER" id="PTHR46796">
    <property type="entry name" value="HTH-TYPE TRANSCRIPTIONAL ACTIVATOR RHAS-RELATED"/>
    <property type="match status" value="1"/>
</dbReference>
<dbReference type="PANTHER" id="PTHR46796:SF12">
    <property type="entry name" value="HTH-TYPE DNA-BINDING TRANSCRIPTIONAL ACTIVATOR EUTR"/>
    <property type="match status" value="1"/>
</dbReference>
<evidence type="ECO:0000256" key="1">
    <source>
        <dbReference type="ARBA" id="ARBA00023015"/>
    </source>
</evidence>
<evidence type="ECO:0000256" key="3">
    <source>
        <dbReference type="ARBA" id="ARBA00023163"/>
    </source>
</evidence>